<keyword evidence="10 11" id="KW-0998">Cell outer membrane</keyword>
<dbReference type="Gene3D" id="2.40.170.20">
    <property type="entry name" value="TonB-dependent receptor, beta-barrel domain"/>
    <property type="match status" value="1"/>
</dbReference>
<protein>
    <submittedName>
        <fullName evidence="15">TonB-dependent receptor</fullName>
    </submittedName>
</protein>
<dbReference type="InterPro" id="IPR000531">
    <property type="entry name" value="Beta-barrel_TonB"/>
</dbReference>
<evidence type="ECO:0000256" key="10">
    <source>
        <dbReference type="ARBA" id="ARBA00023237"/>
    </source>
</evidence>
<evidence type="ECO:0000256" key="5">
    <source>
        <dbReference type="ARBA" id="ARBA00022692"/>
    </source>
</evidence>
<dbReference type="InterPro" id="IPR036942">
    <property type="entry name" value="Beta-barrel_TonB_sf"/>
</dbReference>
<gene>
    <name evidence="15" type="ORF">V3330_05230</name>
</gene>
<dbReference type="Pfam" id="PF00593">
    <property type="entry name" value="TonB_dep_Rec_b-barrel"/>
    <property type="match status" value="1"/>
</dbReference>
<comment type="caution">
    <text evidence="15">The sequence shown here is derived from an EMBL/GenBank/DDBJ whole genome shotgun (WGS) entry which is preliminary data.</text>
</comment>
<keyword evidence="9 11" id="KW-0472">Membrane</keyword>
<keyword evidence="16" id="KW-1185">Reference proteome</keyword>
<evidence type="ECO:0000256" key="11">
    <source>
        <dbReference type="PROSITE-ProRule" id="PRU01360"/>
    </source>
</evidence>
<accession>A0AAW9RDL2</accession>
<sequence length="735" mass="80773">MVVAQSALEEVIVTAQKREQSLQDVGISVTALSGESIRSYGFSNVLDVLAKVPGVDSYSPYGTGTSANIVIRGIGLNDFGEGHEAPIATYVDEFYLVSVPAVDFALFDLERVEFLRGPQGTLFGRNATGGLAHFITAKPTQEFNGFASLEVGNFSNLKFEAAAGGPISDTTSFRVAVLSHNRDGYVENLNPELDDGGEAGNTAIRAQLLFEPGNDWSVLLKGEHSKIDTVHSYYEQIPLNFDPVSGLSSLNPNGTDFAGYNEQDFGGGDRNVTYTSDPQEMDQEGTHFLARIEKDFGEYSFTSLTGYYDVERNLVEDCDASPNVICFAEFPYQSDWFTQELRIGRSSGDFQWTAGVYYLSQDATNQPAAVFNVPLDGPGAVDPSSGLYNGAFFPIALSGDWIQDTQSYSAFGHIEYAFAPEWTFTAGFRWTHDKKDFLDQDNASLRSCPGFPIPSNCFLPPDGPGIPNPYEGNYDDDLYSWRLQLDYEPADGVLVYASVSQGTKAGGFNNGFLSAAAASDTGLIPYGDEKNIAFEVGEKATFLDGRLRLNGSVFYYDYSDFQTFNWVGIGGLIVNSDATAYGGEMEVQALLTDNLSMQLGFSYLDTEIEDVVGPSASYVADREMANAPEITASGTFVYDVPLGGNYDLRLQWDFNYISERYANNFNDPSSELDSYFKHNALVTLGLGENWKLQAYVRNISDKEHAARMFVFSDLGYGQFMYAQPRTYGLNLTYTY</sequence>
<dbReference type="EMBL" id="JAZHOG010000003">
    <property type="protein sequence ID" value="MEJ8567019.1"/>
    <property type="molecule type" value="Genomic_DNA"/>
</dbReference>
<evidence type="ECO:0000256" key="3">
    <source>
        <dbReference type="ARBA" id="ARBA00022452"/>
    </source>
</evidence>
<dbReference type="PANTHER" id="PTHR32552:SF81">
    <property type="entry name" value="TONB-DEPENDENT OUTER MEMBRANE RECEPTOR"/>
    <property type="match status" value="1"/>
</dbReference>
<evidence type="ECO:0000256" key="12">
    <source>
        <dbReference type="RuleBase" id="RU003357"/>
    </source>
</evidence>
<evidence type="ECO:0000256" key="9">
    <source>
        <dbReference type="ARBA" id="ARBA00023136"/>
    </source>
</evidence>
<keyword evidence="4" id="KW-0410">Iron transport</keyword>
<name>A0AAW9RDL2_9GAMM</name>
<reference evidence="15 16" key="1">
    <citation type="submission" date="2024-02" db="EMBL/GenBank/DDBJ databases">
        <title>A novel Wenzhouxiangellaceae bacterium, isolated from coastal sediments.</title>
        <authorList>
            <person name="Du Z.-J."/>
            <person name="Ye Y.-Q."/>
            <person name="Zhang X.-Y."/>
        </authorList>
    </citation>
    <scope>NUCLEOTIDE SEQUENCE [LARGE SCALE GENOMIC DNA]</scope>
    <source>
        <strain evidence="15 16">CH-27</strain>
    </source>
</reference>
<evidence type="ECO:0000259" key="13">
    <source>
        <dbReference type="Pfam" id="PF00593"/>
    </source>
</evidence>
<dbReference type="InterPro" id="IPR039426">
    <property type="entry name" value="TonB-dep_rcpt-like"/>
</dbReference>
<dbReference type="AlphaFoldDB" id="A0AAW9RDL2"/>
<keyword evidence="3 11" id="KW-1134">Transmembrane beta strand</keyword>
<evidence type="ECO:0000256" key="4">
    <source>
        <dbReference type="ARBA" id="ARBA00022496"/>
    </source>
</evidence>
<dbReference type="PROSITE" id="PS52016">
    <property type="entry name" value="TONB_DEPENDENT_REC_3"/>
    <property type="match status" value="1"/>
</dbReference>
<dbReference type="SUPFAM" id="SSF56935">
    <property type="entry name" value="Porins"/>
    <property type="match status" value="1"/>
</dbReference>
<dbReference type="Proteomes" id="UP001359886">
    <property type="component" value="Unassembled WGS sequence"/>
</dbReference>
<keyword evidence="2 11" id="KW-0813">Transport</keyword>
<evidence type="ECO:0000256" key="2">
    <source>
        <dbReference type="ARBA" id="ARBA00022448"/>
    </source>
</evidence>
<keyword evidence="15" id="KW-0675">Receptor</keyword>
<keyword evidence="8 12" id="KW-0798">TonB box</keyword>
<evidence type="ECO:0000313" key="15">
    <source>
        <dbReference type="EMBL" id="MEJ8567019.1"/>
    </source>
</evidence>
<dbReference type="PANTHER" id="PTHR32552">
    <property type="entry name" value="FERRICHROME IRON RECEPTOR-RELATED"/>
    <property type="match status" value="1"/>
</dbReference>
<comment type="similarity">
    <text evidence="11 12">Belongs to the TonB-dependent receptor family.</text>
</comment>
<dbReference type="GO" id="GO:0009279">
    <property type="term" value="C:cell outer membrane"/>
    <property type="evidence" value="ECO:0007669"/>
    <property type="project" value="UniProtKB-SubCell"/>
</dbReference>
<feature type="domain" description="TonB-dependent receptor-like beta-barrel" evidence="13">
    <location>
        <begin position="251"/>
        <end position="699"/>
    </location>
</feature>
<feature type="domain" description="TonB-dependent receptor plug" evidence="14">
    <location>
        <begin position="22"/>
        <end position="130"/>
    </location>
</feature>
<evidence type="ECO:0000256" key="7">
    <source>
        <dbReference type="ARBA" id="ARBA00023065"/>
    </source>
</evidence>
<evidence type="ECO:0000256" key="1">
    <source>
        <dbReference type="ARBA" id="ARBA00004571"/>
    </source>
</evidence>
<dbReference type="GO" id="GO:0006826">
    <property type="term" value="P:iron ion transport"/>
    <property type="evidence" value="ECO:0007669"/>
    <property type="project" value="UniProtKB-KW"/>
</dbReference>
<keyword evidence="5 11" id="KW-0812">Transmembrane</keyword>
<evidence type="ECO:0000259" key="14">
    <source>
        <dbReference type="Pfam" id="PF07715"/>
    </source>
</evidence>
<dbReference type="InterPro" id="IPR012910">
    <property type="entry name" value="Plug_dom"/>
</dbReference>
<proteinExistence type="inferred from homology"/>
<keyword evidence="7" id="KW-0406">Ion transport</keyword>
<evidence type="ECO:0000313" key="16">
    <source>
        <dbReference type="Proteomes" id="UP001359886"/>
    </source>
</evidence>
<evidence type="ECO:0000256" key="6">
    <source>
        <dbReference type="ARBA" id="ARBA00023004"/>
    </source>
</evidence>
<comment type="subcellular location">
    <subcellularLocation>
        <location evidence="1 11">Cell outer membrane</location>
        <topology evidence="1 11">Multi-pass membrane protein</topology>
    </subcellularLocation>
</comment>
<keyword evidence="6" id="KW-0408">Iron</keyword>
<organism evidence="15 16">
    <name type="scientific">Elongatibacter sediminis</name>
    <dbReference type="NCBI Taxonomy" id="3119006"/>
    <lineage>
        <taxon>Bacteria</taxon>
        <taxon>Pseudomonadati</taxon>
        <taxon>Pseudomonadota</taxon>
        <taxon>Gammaproteobacteria</taxon>
        <taxon>Chromatiales</taxon>
        <taxon>Wenzhouxiangellaceae</taxon>
        <taxon>Elongatibacter</taxon>
    </lineage>
</organism>
<dbReference type="Pfam" id="PF07715">
    <property type="entry name" value="Plug"/>
    <property type="match status" value="1"/>
</dbReference>
<evidence type="ECO:0000256" key="8">
    <source>
        <dbReference type="ARBA" id="ARBA00023077"/>
    </source>
</evidence>